<dbReference type="Gene3D" id="1.20.1260.10">
    <property type="match status" value="1"/>
</dbReference>
<evidence type="ECO:0000256" key="1">
    <source>
        <dbReference type="SAM" id="SignalP"/>
    </source>
</evidence>
<dbReference type="OrthoDB" id="4567117at2"/>
<dbReference type="EMBL" id="RBIL01000002">
    <property type="protein sequence ID" value="RKQ87944.1"/>
    <property type="molecule type" value="Genomic_DNA"/>
</dbReference>
<evidence type="ECO:0000313" key="3">
    <source>
        <dbReference type="EMBL" id="RKQ87944.1"/>
    </source>
</evidence>
<evidence type="ECO:0000313" key="4">
    <source>
        <dbReference type="Proteomes" id="UP000278962"/>
    </source>
</evidence>
<gene>
    <name evidence="3" type="ORF">C8N24_5979</name>
</gene>
<feature type="domain" description="DUF4142" evidence="2">
    <location>
        <begin position="30"/>
        <end position="164"/>
    </location>
</feature>
<dbReference type="Pfam" id="PF13628">
    <property type="entry name" value="DUF4142"/>
    <property type="match status" value="1"/>
</dbReference>
<dbReference type="InterPro" id="IPR025419">
    <property type="entry name" value="DUF4142"/>
</dbReference>
<dbReference type="PANTHER" id="PTHR38593:SF1">
    <property type="entry name" value="BLR2558 PROTEIN"/>
    <property type="match status" value="1"/>
</dbReference>
<feature type="signal peptide" evidence="1">
    <location>
        <begin position="1"/>
        <end position="23"/>
    </location>
</feature>
<feature type="chain" id="PRO_5025046732" evidence="1">
    <location>
        <begin position="24"/>
        <end position="169"/>
    </location>
</feature>
<sequence length="169" mass="17884">MLNRPIVAALAALSLAAPAAASARPADFPEDRSFLVNAARSNLAEIATARLALRESDDAGVRAYARRMVADHTAAQTELKGIARAWSTSVPTAPSSKQKRDAARLGALDGSAFDRTYLRRQIVAHRQTLGVCLLEIDGGKVASLRAYASKTAPVVRGHLALAKQTRAAL</sequence>
<keyword evidence="1" id="KW-0732">Signal</keyword>
<evidence type="ECO:0000259" key="2">
    <source>
        <dbReference type="Pfam" id="PF13628"/>
    </source>
</evidence>
<dbReference type="Proteomes" id="UP000278962">
    <property type="component" value="Unassembled WGS sequence"/>
</dbReference>
<name>A0A660L408_9ACTN</name>
<reference evidence="3 4" key="1">
    <citation type="submission" date="2018-10" db="EMBL/GenBank/DDBJ databases">
        <title>Genomic Encyclopedia of Archaeal and Bacterial Type Strains, Phase II (KMG-II): from individual species to whole genera.</title>
        <authorList>
            <person name="Goeker M."/>
        </authorList>
    </citation>
    <scope>NUCLEOTIDE SEQUENCE [LARGE SCALE GENOMIC DNA]</scope>
    <source>
        <strain evidence="3 4">DSM 14954</strain>
    </source>
</reference>
<accession>A0A660L408</accession>
<dbReference type="RefSeq" id="WP_121257020.1">
    <property type="nucleotide sequence ID" value="NZ_RBIL01000002.1"/>
</dbReference>
<dbReference type="AlphaFoldDB" id="A0A660L408"/>
<proteinExistence type="predicted"/>
<dbReference type="PANTHER" id="PTHR38593">
    <property type="entry name" value="BLR2558 PROTEIN"/>
    <property type="match status" value="1"/>
</dbReference>
<keyword evidence="4" id="KW-1185">Reference proteome</keyword>
<dbReference type="InterPro" id="IPR012347">
    <property type="entry name" value="Ferritin-like"/>
</dbReference>
<protein>
    <submittedName>
        <fullName evidence="3">Putative membrane protein</fullName>
    </submittedName>
</protein>
<organism evidence="3 4">
    <name type="scientific">Solirubrobacter pauli</name>
    <dbReference type="NCBI Taxonomy" id="166793"/>
    <lineage>
        <taxon>Bacteria</taxon>
        <taxon>Bacillati</taxon>
        <taxon>Actinomycetota</taxon>
        <taxon>Thermoleophilia</taxon>
        <taxon>Solirubrobacterales</taxon>
        <taxon>Solirubrobacteraceae</taxon>
        <taxon>Solirubrobacter</taxon>
    </lineage>
</organism>
<comment type="caution">
    <text evidence="3">The sequence shown here is derived from an EMBL/GenBank/DDBJ whole genome shotgun (WGS) entry which is preliminary data.</text>
</comment>